<dbReference type="PROSITE" id="PS52015">
    <property type="entry name" value="TONB_CTD"/>
    <property type="match status" value="1"/>
</dbReference>
<comment type="caution">
    <text evidence="6">The sequence shown here is derived from an EMBL/GenBank/DDBJ whole genome shotgun (WGS) entry which is preliminary data.</text>
</comment>
<dbReference type="SUPFAM" id="SSF74653">
    <property type="entry name" value="TolA/TonB C-terminal domain"/>
    <property type="match status" value="1"/>
</dbReference>
<evidence type="ECO:0000259" key="5">
    <source>
        <dbReference type="PROSITE" id="PS52015"/>
    </source>
</evidence>
<sequence>MLVGADGGVDEVTVDGSSGSDALDAAAVSACYKWSFNPAKNGMDQAISCYIYVPITFRLR</sequence>
<evidence type="ECO:0000256" key="2">
    <source>
        <dbReference type="ARBA" id="ARBA00022692"/>
    </source>
</evidence>
<proteinExistence type="predicted"/>
<name>A0A644ZWN6_9ZZZZ</name>
<dbReference type="InterPro" id="IPR037682">
    <property type="entry name" value="TonB_C"/>
</dbReference>
<keyword evidence="3" id="KW-1133">Transmembrane helix</keyword>
<gene>
    <name evidence="6" type="ORF">SDC9_91938</name>
</gene>
<reference evidence="6" key="1">
    <citation type="submission" date="2019-08" db="EMBL/GenBank/DDBJ databases">
        <authorList>
            <person name="Kucharzyk K."/>
            <person name="Murdoch R.W."/>
            <person name="Higgins S."/>
            <person name="Loffler F."/>
        </authorList>
    </citation>
    <scope>NUCLEOTIDE SEQUENCE</scope>
</reference>
<organism evidence="6">
    <name type="scientific">bioreactor metagenome</name>
    <dbReference type="NCBI Taxonomy" id="1076179"/>
    <lineage>
        <taxon>unclassified sequences</taxon>
        <taxon>metagenomes</taxon>
        <taxon>ecological metagenomes</taxon>
    </lineage>
</organism>
<keyword evidence="2" id="KW-0812">Transmembrane</keyword>
<feature type="domain" description="TonB C-terminal" evidence="5">
    <location>
        <begin position="1"/>
        <end position="60"/>
    </location>
</feature>
<dbReference type="InterPro" id="IPR006260">
    <property type="entry name" value="TonB/TolA_C"/>
</dbReference>
<dbReference type="Pfam" id="PF03544">
    <property type="entry name" value="TonB_C"/>
    <property type="match status" value="1"/>
</dbReference>
<comment type="subcellular location">
    <subcellularLocation>
        <location evidence="1">Membrane</location>
        <topology evidence="1">Single-pass membrane protein</topology>
    </subcellularLocation>
</comment>
<protein>
    <recommendedName>
        <fullName evidence="5">TonB C-terminal domain-containing protein</fullName>
    </recommendedName>
</protein>
<keyword evidence="4" id="KW-0472">Membrane</keyword>
<dbReference type="AlphaFoldDB" id="A0A644ZWN6"/>
<dbReference type="NCBIfam" id="TIGR01352">
    <property type="entry name" value="tonB_Cterm"/>
    <property type="match status" value="1"/>
</dbReference>
<dbReference type="GO" id="GO:0055085">
    <property type="term" value="P:transmembrane transport"/>
    <property type="evidence" value="ECO:0007669"/>
    <property type="project" value="InterPro"/>
</dbReference>
<dbReference type="Gene3D" id="3.30.1150.10">
    <property type="match status" value="1"/>
</dbReference>
<dbReference type="GO" id="GO:0016020">
    <property type="term" value="C:membrane"/>
    <property type="evidence" value="ECO:0007669"/>
    <property type="project" value="UniProtKB-SubCell"/>
</dbReference>
<evidence type="ECO:0000256" key="1">
    <source>
        <dbReference type="ARBA" id="ARBA00004167"/>
    </source>
</evidence>
<accession>A0A644ZWN6</accession>
<dbReference type="EMBL" id="VSSQ01010801">
    <property type="protein sequence ID" value="MPM45252.1"/>
    <property type="molecule type" value="Genomic_DNA"/>
</dbReference>
<evidence type="ECO:0000256" key="4">
    <source>
        <dbReference type="ARBA" id="ARBA00023136"/>
    </source>
</evidence>
<evidence type="ECO:0000256" key="3">
    <source>
        <dbReference type="ARBA" id="ARBA00022989"/>
    </source>
</evidence>
<evidence type="ECO:0000313" key="6">
    <source>
        <dbReference type="EMBL" id="MPM45252.1"/>
    </source>
</evidence>